<protein>
    <submittedName>
        <fullName evidence="8">AAEL013112-PA</fullName>
    </submittedName>
</protein>
<evidence type="ECO:0000256" key="3">
    <source>
        <dbReference type="ARBA" id="ARBA00022859"/>
    </source>
</evidence>
<evidence type="ECO:0000259" key="6">
    <source>
        <dbReference type="SMART" id="SM00644"/>
    </source>
</evidence>
<dbReference type="VEuPathDB" id="VectorBase:AAEL027982"/>
<dbReference type="InterPro" id="IPR006619">
    <property type="entry name" value="PGRP_domain_met/bac"/>
</dbReference>
<dbReference type="HOGENOM" id="CLU_484148_0_0_1"/>
<evidence type="ECO:0000256" key="4">
    <source>
        <dbReference type="SAM" id="Coils"/>
    </source>
</evidence>
<evidence type="ECO:0000256" key="2">
    <source>
        <dbReference type="ARBA" id="ARBA00022588"/>
    </source>
</evidence>
<dbReference type="GO" id="GO:0045087">
    <property type="term" value="P:innate immune response"/>
    <property type="evidence" value="ECO:0007669"/>
    <property type="project" value="UniProtKB-KW"/>
</dbReference>
<dbReference type="FunFam" id="3.40.80.10:FF:000001">
    <property type="entry name" value="Peptidoglycan recognition protein 1"/>
    <property type="match status" value="1"/>
</dbReference>
<dbReference type="Pfam" id="PF01510">
    <property type="entry name" value="Amidase_2"/>
    <property type="match status" value="1"/>
</dbReference>
<name>Q16K58_AEDAE</name>
<feature type="region of interest" description="Disordered" evidence="5">
    <location>
        <begin position="347"/>
        <end position="378"/>
    </location>
</feature>
<dbReference type="GO" id="GO:0009253">
    <property type="term" value="P:peptidoglycan catabolic process"/>
    <property type="evidence" value="ECO:0007669"/>
    <property type="project" value="InterPro"/>
</dbReference>
<dbReference type="CDD" id="cd06583">
    <property type="entry name" value="PGRP"/>
    <property type="match status" value="1"/>
</dbReference>
<reference evidence="8" key="3">
    <citation type="submission" date="2012-09" db="EMBL/GenBank/DDBJ databases">
        <authorList>
            <consortium name="VectorBase"/>
        </authorList>
    </citation>
    <scope>NUCLEOTIDE SEQUENCE</scope>
    <source>
        <strain evidence="8">Liverpool</strain>
    </source>
</reference>
<feature type="compositionally biased region" description="Basic and acidic residues" evidence="5">
    <location>
        <begin position="366"/>
        <end position="378"/>
    </location>
</feature>
<keyword evidence="3" id="KW-0391">Immunity</keyword>
<dbReference type="SMART" id="SM00701">
    <property type="entry name" value="PGRP"/>
    <property type="match status" value="1"/>
</dbReference>
<dbReference type="Proteomes" id="UP000682892">
    <property type="component" value="Unassembled WGS sequence"/>
</dbReference>
<keyword evidence="2" id="KW-0399">Innate immunity</keyword>
<dbReference type="Gene3D" id="3.40.80.10">
    <property type="entry name" value="Peptidoglycan recognition protein-like"/>
    <property type="match status" value="1"/>
</dbReference>
<dbReference type="EMBL" id="CH477976">
    <property type="protein sequence ID" value="EAT34673.1"/>
    <property type="molecule type" value="Genomic_DNA"/>
</dbReference>
<evidence type="ECO:0000313" key="9">
    <source>
        <dbReference type="Proteomes" id="UP000682892"/>
    </source>
</evidence>
<feature type="region of interest" description="Disordered" evidence="5">
    <location>
        <begin position="263"/>
        <end position="296"/>
    </location>
</feature>
<keyword evidence="4" id="KW-0175">Coiled coil</keyword>
<dbReference type="SMART" id="SM00644">
    <property type="entry name" value="Ami_2"/>
    <property type="match status" value="1"/>
</dbReference>
<dbReference type="PANTHER" id="PTHR11022">
    <property type="entry name" value="PEPTIDOGLYCAN RECOGNITION PROTEIN"/>
    <property type="match status" value="1"/>
</dbReference>
<proteinExistence type="inferred from homology"/>
<dbReference type="GO" id="GO:0008745">
    <property type="term" value="F:N-acetylmuramoyl-L-alanine amidase activity"/>
    <property type="evidence" value="ECO:0007669"/>
    <property type="project" value="InterPro"/>
</dbReference>
<evidence type="ECO:0000256" key="1">
    <source>
        <dbReference type="ARBA" id="ARBA00007553"/>
    </source>
</evidence>
<reference evidence="8" key="2">
    <citation type="journal article" date="2007" name="Science">
        <title>Genome sequence of Aedes aegypti, a major arbovirus vector.</title>
        <authorList>
            <person name="Nene V."/>
            <person name="Wortman J.R."/>
            <person name="Lawson D."/>
            <person name="Haas B."/>
            <person name="Kodira C."/>
            <person name="Tu Z.J."/>
            <person name="Loftus B."/>
            <person name="Xi Z."/>
            <person name="Megy K."/>
            <person name="Grabherr M."/>
            <person name="Ren Q."/>
            <person name="Zdobnov E.M."/>
            <person name="Lobo N.F."/>
            <person name="Campbell K.S."/>
            <person name="Brown S.E."/>
            <person name="Bonaldo M.F."/>
            <person name="Zhu J."/>
            <person name="Sinkins S.P."/>
            <person name="Hogenkamp D.G."/>
            <person name="Amedeo P."/>
            <person name="Arensburger P."/>
            <person name="Atkinson P.W."/>
            <person name="Bidwell S."/>
            <person name="Biedler J."/>
            <person name="Birney E."/>
            <person name="Bruggner R.V."/>
            <person name="Costas J."/>
            <person name="Coy M.R."/>
            <person name="Crabtree J."/>
            <person name="Crawford M."/>
            <person name="Debruyn B."/>
            <person name="Decaprio D."/>
            <person name="Eiglmeier K."/>
            <person name="Eisenstadt E."/>
            <person name="El-Dorry H."/>
            <person name="Gelbart W.M."/>
            <person name="Gomes S.L."/>
            <person name="Hammond M."/>
            <person name="Hannick L.I."/>
            <person name="Hogan J.R."/>
            <person name="Holmes M.H."/>
            <person name="Jaffe D."/>
            <person name="Johnston J.S."/>
            <person name="Kennedy R.C."/>
            <person name="Koo H."/>
            <person name="Kravitz S."/>
            <person name="Kriventseva E.V."/>
            <person name="Kulp D."/>
            <person name="Labutti K."/>
            <person name="Lee E."/>
            <person name="Li S."/>
            <person name="Lovin D.D."/>
            <person name="Mao C."/>
            <person name="Mauceli E."/>
            <person name="Menck C.F."/>
            <person name="Miller J.R."/>
            <person name="Montgomery P."/>
            <person name="Mori A."/>
            <person name="Nascimento A.L."/>
            <person name="Naveira H.F."/>
            <person name="Nusbaum C."/>
            <person name="O'leary S."/>
            <person name="Orvis J."/>
            <person name="Pertea M."/>
            <person name="Quesneville H."/>
            <person name="Reidenbach K.R."/>
            <person name="Rogers Y.H."/>
            <person name="Roth C.W."/>
            <person name="Schneider J.R."/>
            <person name="Schatz M."/>
            <person name="Shumway M."/>
            <person name="Stanke M."/>
            <person name="Stinson E.O."/>
            <person name="Tubio J.M."/>
            <person name="Vanzee J.P."/>
            <person name="Verjovski-Almeida S."/>
            <person name="Werner D."/>
            <person name="White O."/>
            <person name="Wyder S."/>
            <person name="Zeng Q."/>
            <person name="Zhao Q."/>
            <person name="Zhao Y."/>
            <person name="Hill C.A."/>
            <person name="Raikhel A.S."/>
            <person name="Soares M.B."/>
            <person name="Knudson D.L."/>
            <person name="Lee N.H."/>
            <person name="Galagan J."/>
            <person name="Salzberg S.L."/>
            <person name="Paulsen I.T."/>
            <person name="Dimopoulos G."/>
            <person name="Collins F.H."/>
            <person name="Birren B."/>
            <person name="Fraser-Liggett C.M."/>
            <person name="Severson D.W."/>
        </authorList>
    </citation>
    <scope>NUCLEOTIDE SEQUENCE [LARGE SCALE GENOMIC DNA]</scope>
    <source>
        <strain evidence="8">Liverpool</strain>
    </source>
</reference>
<feature type="compositionally biased region" description="Polar residues" evidence="5">
    <location>
        <begin position="349"/>
        <end position="365"/>
    </location>
</feature>
<feature type="compositionally biased region" description="Polar residues" evidence="5">
    <location>
        <begin position="268"/>
        <end position="278"/>
    </location>
</feature>
<evidence type="ECO:0000259" key="7">
    <source>
        <dbReference type="SMART" id="SM00701"/>
    </source>
</evidence>
<comment type="similarity">
    <text evidence="1">Belongs to the N-acetylmuramoyl-L-alanine amidase 2 family.</text>
</comment>
<accession>Q16K58</accession>
<organism evidence="8 9">
    <name type="scientific">Aedes aegypti</name>
    <name type="common">Yellowfever mosquito</name>
    <name type="synonym">Culex aegypti</name>
    <dbReference type="NCBI Taxonomy" id="7159"/>
    <lineage>
        <taxon>Eukaryota</taxon>
        <taxon>Metazoa</taxon>
        <taxon>Ecdysozoa</taxon>
        <taxon>Arthropoda</taxon>
        <taxon>Hexapoda</taxon>
        <taxon>Insecta</taxon>
        <taxon>Pterygota</taxon>
        <taxon>Neoptera</taxon>
        <taxon>Endopterygota</taxon>
        <taxon>Diptera</taxon>
        <taxon>Nematocera</taxon>
        <taxon>Culicoidea</taxon>
        <taxon>Culicidae</taxon>
        <taxon>Culicinae</taxon>
        <taxon>Aedini</taxon>
        <taxon>Aedes</taxon>
        <taxon>Stegomyia</taxon>
    </lineage>
</organism>
<evidence type="ECO:0000313" key="8">
    <source>
        <dbReference type="EMBL" id="EAT34673.1"/>
    </source>
</evidence>
<evidence type="ECO:0000256" key="5">
    <source>
        <dbReference type="SAM" id="MobiDB-lite"/>
    </source>
</evidence>
<feature type="domain" description="N-acetylmuramoyl-L-alanine amidase" evidence="6">
    <location>
        <begin position="409"/>
        <end position="546"/>
    </location>
</feature>
<dbReference type="SUPFAM" id="SSF55846">
    <property type="entry name" value="N-acetylmuramoyl-L-alanine amidase-like"/>
    <property type="match status" value="1"/>
</dbReference>
<feature type="region of interest" description="Disordered" evidence="5">
    <location>
        <begin position="207"/>
        <end position="226"/>
    </location>
</feature>
<dbReference type="eggNOG" id="ENOG502S2KY">
    <property type="taxonomic scope" value="Eukaryota"/>
</dbReference>
<gene>
    <name evidence="8" type="primary">PGRPLE</name>
    <name evidence="8" type="ORF">AaeL_AAEL013112</name>
</gene>
<dbReference type="InterPro" id="IPR015510">
    <property type="entry name" value="PGRP"/>
</dbReference>
<dbReference type="InterPro" id="IPR002502">
    <property type="entry name" value="Amidase_domain"/>
</dbReference>
<dbReference type="InterPro" id="IPR036505">
    <property type="entry name" value="Amidase/PGRP_sf"/>
</dbReference>
<feature type="domain" description="Peptidoglycan recognition protein family" evidence="7">
    <location>
        <begin position="398"/>
        <end position="540"/>
    </location>
</feature>
<feature type="coiled-coil region" evidence="4">
    <location>
        <begin position="1"/>
        <end position="56"/>
    </location>
</feature>
<dbReference type="GO" id="GO:0008270">
    <property type="term" value="F:zinc ion binding"/>
    <property type="evidence" value="ECO:0007669"/>
    <property type="project" value="InterPro"/>
</dbReference>
<dbReference type="PaxDb" id="7159-AAEL013112-PA"/>
<dbReference type="PANTHER" id="PTHR11022:SF41">
    <property type="entry name" value="PEPTIDOGLYCAN-RECOGNITION PROTEIN LC-RELATED"/>
    <property type="match status" value="1"/>
</dbReference>
<sequence length="563" mass="63193">MKRLELELREQERKLEHQTKEAEVLLQHRLEQEKQRKEIEIEQRQLELEQTILEESFRLREIIALDDDEEEDDGKSVISEQSTFSKVNKWKTLSSTMVASTGRVHETGLNNDEAATGTRMPYRQKGTQHPSSITQGVLETALAGISLGQSYLEPSLGGLIGRTENTILPVVKENPLFVSQPANPIGSTQLATNNISQTNILLDPARSSFSQQPTHNCPPAVAHPGGVCQRNEEEMLRRPLPPRTMDGYVPTRTQLEQRLPISFEPQRSFGQQQHSTIRQNREQPESSELPADWEGPSARQLAARQVENSNKVHIGNVTYVTGPIHIIHTGGNNLGSIQQFITNAPPVSLPSNGTTTPAVSDTNNGKTKEETEPPEEVERNRDEIFVSNVSKKMNANVLRIIDRRSWLAQPALEYQDMKTPVPYVIISHTATESADTQAGMVYMVRMIQCFHIESRRWHDIAYNFLVGNDGNVYEGRGWTRVGAHTQGYNSRAIGISFVGCFMNEIPAQIALDACRALIGRGIEQGYIQPDYKLLAHCQCSATESPGRKLFEIIKTWPHWTAEP</sequence>
<reference evidence="8" key="1">
    <citation type="submission" date="2005-10" db="EMBL/GenBank/DDBJ databases">
        <authorList>
            <person name="Loftus B.J."/>
            <person name="Nene V.M."/>
            <person name="Hannick L.I."/>
            <person name="Bidwell S."/>
            <person name="Haas B."/>
            <person name="Amedeo P."/>
            <person name="Orvis J."/>
            <person name="Wortman J.R."/>
            <person name="White O.R."/>
            <person name="Salzberg S."/>
            <person name="Shumway M."/>
            <person name="Koo H."/>
            <person name="Zhao Y."/>
            <person name="Holmes M."/>
            <person name="Miller J."/>
            <person name="Schatz M."/>
            <person name="Pop M."/>
            <person name="Pai G."/>
            <person name="Utterback T."/>
            <person name="Rogers Y.-H."/>
            <person name="Kravitz S."/>
            <person name="Fraser C.M."/>
        </authorList>
    </citation>
    <scope>NUCLEOTIDE SEQUENCE</scope>
    <source>
        <strain evidence="8">Liverpool</strain>
    </source>
</reference>
<dbReference type="AlphaFoldDB" id="Q16K58"/>
<dbReference type="STRING" id="7159.Q16K58"/>